<dbReference type="Proteomes" id="UP000054064">
    <property type="component" value="Unassembled WGS sequence"/>
</dbReference>
<dbReference type="Gene3D" id="1.20.810.10">
    <property type="entry name" value="Cytochrome Bc1 Complex, Chain C"/>
    <property type="match status" value="1"/>
</dbReference>
<feature type="non-terminal residue" evidence="1">
    <location>
        <position position="1"/>
    </location>
</feature>
<dbReference type="AlphaFoldDB" id="A0A091HLN0"/>
<accession>A0A091HLN0</accession>
<gene>
    <name evidence="1" type="ORF">N320_12001</name>
</gene>
<sequence>LIHLTFLHDSGSNNPLGITSSCHKIPFRLYFTLKDSLGFTVRLLLL</sequence>
<dbReference type="InterPro" id="IPR027387">
    <property type="entry name" value="Cytb/b6-like_sf"/>
</dbReference>
<evidence type="ECO:0000313" key="2">
    <source>
        <dbReference type="Proteomes" id="UP000054064"/>
    </source>
</evidence>
<keyword evidence="2" id="KW-1185">Reference proteome</keyword>
<organism evidence="1 2">
    <name type="scientific">Buceros rhinoceros silvestris</name>
    <dbReference type="NCBI Taxonomy" id="175836"/>
    <lineage>
        <taxon>Eukaryota</taxon>
        <taxon>Metazoa</taxon>
        <taxon>Chordata</taxon>
        <taxon>Craniata</taxon>
        <taxon>Vertebrata</taxon>
        <taxon>Euteleostomi</taxon>
        <taxon>Archelosauria</taxon>
        <taxon>Archosauria</taxon>
        <taxon>Dinosauria</taxon>
        <taxon>Saurischia</taxon>
        <taxon>Theropoda</taxon>
        <taxon>Coelurosauria</taxon>
        <taxon>Aves</taxon>
        <taxon>Neognathae</taxon>
        <taxon>Neoaves</taxon>
        <taxon>Telluraves</taxon>
        <taxon>Coraciimorphae</taxon>
        <taxon>Bucerotiformes</taxon>
        <taxon>Bucerotidae</taxon>
        <taxon>Buceros</taxon>
    </lineage>
</organism>
<feature type="non-terminal residue" evidence="1">
    <location>
        <position position="46"/>
    </location>
</feature>
<evidence type="ECO:0000313" key="1">
    <source>
        <dbReference type="EMBL" id="KFO88243.1"/>
    </source>
</evidence>
<dbReference type="EMBL" id="KL516661">
    <property type="protein sequence ID" value="KFO88243.1"/>
    <property type="molecule type" value="Genomic_DNA"/>
</dbReference>
<dbReference type="InterPro" id="IPR016174">
    <property type="entry name" value="Di-haem_cyt_TM"/>
</dbReference>
<protein>
    <submittedName>
        <fullName evidence="1">Cytochrome b</fullName>
    </submittedName>
</protein>
<dbReference type="GO" id="GO:0022904">
    <property type="term" value="P:respiratory electron transport chain"/>
    <property type="evidence" value="ECO:0007669"/>
    <property type="project" value="InterPro"/>
</dbReference>
<dbReference type="GO" id="GO:0016020">
    <property type="term" value="C:membrane"/>
    <property type="evidence" value="ECO:0007669"/>
    <property type="project" value="InterPro"/>
</dbReference>
<reference evidence="1 2" key="1">
    <citation type="submission" date="2014-04" db="EMBL/GenBank/DDBJ databases">
        <title>Genome evolution of avian class.</title>
        <authorList>
            <person name="Zhang G."/>
            <person name="Li C."/>
        </authorList>
    </citation>
    <scope>NUCLEOTIDE SEQUENCE [LARGE SCALE GENOMIC DNA]</scope>
    <source>
        <strain evidence="1">BGI_N320</strain>
    </source>
</reference>
<dbReference type="SUPFAM" id="SSF81342">
    <property type="entry name" value="Transmembrane di-heme cytochromes"/>
    <property type="match status" value="1"/>
</dbReference>
<name>A0A091HLN0_BUCRH</name>
<proteinExistence type="predicted"/>